<dbReference type="AlphaFoldDB" id="A0AAE0JY50"/>
<dbReference type="InterPro" id="IPR012677">
    <property type="entry name" value="Nucleotide-bd_a/b_plait_sf"/>
</dbReference>
<proteinExistence type="predicted"/>
<sequence length="169" mass="19952">MDTVMILEENLDTLNYEEAGESPVATDDSMALLNQYDYEDSGDVDRYVRDRRMRVVPDHQSIYIPRVRRNISADDLKFYFNKRCGRVKRASINGRRAAYVEFTNADDAENALNTNHQIICYKCEVKPKWKHVSSPPANHRSPRRETFFGQNYSRNSRWRHDYRRGYGGY</sequence>
<dbReference type="Pfam" id="PF00076">
    <property type="entry name" value="RRM_1"/>
    <property type="match status" value="1"/>
</dbReference>
<accession>A0AAE0JY50</accession>
<dbReference type="Gene3D" id="3.30.70.330">
    <property type="match status" value="1"/>
</dbReference>
<reference evidence="3" key="2">
    <citation type="submission" date="2023-06" db="EMBL/GenBank/DDBJ databases">
        <authorList>
            <consortium name="Lawrence Berkeley National Laboratory"/>
            <person name="Haridas S."/>
            <person name="Hensen N."/>
            <person name="Bonometti L."/>
            <person name="Westerberg I."/>
            <person name="Brannstrom I.O."/>
            <person name="Guillou S."/>
            <person name="Cros-Aarteil S."/>
            <person name="Calhoun S."/>
            <person name="Kuo A."/>
            <person name="Mondo S."/>
            <person name="Pangilinan J."/>
            <person name="Riley R."/>
            <person name="LaButti K."/>
            <person name="Andreopoulos B."/>
            <person name="Lipzen A."/>
            <person name="Chen C."/>
            <person name="Yanf M."/>
            <person name="Daum C."/>
            <person name="Ng V."/>
            <person name="Clum A."/>
            <person name="Steindorff A."/>
            <person name="Ohm R."/>
            <person name="Martin F."/>
            <person name="Silar P."/>
            <person name="Natvig D."/>
            <person name="Lalanne C."/>
            <person name="Gautier V."/>
            <person name="Ament-velasquez S.L."/>
            <person name="Kruys A."/>
            <person name="Hutchinson M.I."/>
            <person name="Powell A.J."/>
            <person name="Barry K."/>
            <person name="Miller A.N."/>
            <person name="Grigoriev I.V."/>
            <person name="Debuchy R."/>
            <person name="Gladieux P."/>
            <person name="Thoren M.H."/>
            <person name="Johannesson H."/>
        </authorList>
    </citation>
    <scope>NUCLEOTIDE SEQUENCE</scope>
    <source>
        <strain evidence="3">CBS 232.78</strain>
    </source>
</reference>
<keyword evidence="1" id="KW-0694">RNA-binding</keyword>
<dbReference type="PROSITE" id="PS50102">
    <property type="entry name" value="RRM"/>
    <property type="match status" value="1"/>
</dbReference>
<evidence type="ECO:0000259" key="2">
    <source>
        <dbReference type="PROSITE" id="PS50102"/>
    </source>
</evidence>
<dbReference type="SMART" id="SM00360">
    <property type="entry name" value="RRM"/>
    <property type="match status" value="1"/>
</dbReference>
<reference evidence="3" key="1">
    <citation type="journal article" date="2023" name="Mol. Phylogenet. Evol.">
        <title>Genome-scale phylogeny and comparative genomics of the fungal order Sordariales.</title>
        <authorList>
            <person name="Hensen N."/>
            <person name="Bonometti L."/>
            <person name="Westerberg I."/>
            <person name="Brannstrom I.O."/>
            <person name="Guillou S."/>
            <person name="Cros-Aarteil S."/>
            <person name="Calhoun S."/>
            <person name="Haridas S."/>
            <person name="Kuo A."/>
            <person name="Mondo S."/>
            <person name="Pangilinan J."/>
            <person name="Riley R."/>
            <person name="LaButti K."/>
            <person name="Andreopoulos B."/>
            <person name="Lipzen A."/>
            <person name="Chen C."/>
            <person name="Yan M."/>
            <person name="Daum C."/>
            <person name="Ng V."/>
            <person name="Clum A."/>
            <person name="Steindorff A."/>
            <person name="Ohm R.A."/>
            <person name="Martin F."/>
            <person name="Silar P."/>
            <person name="Natvig D.O."/>
            <person name="Lalanne C."/>
            <person name="Gautier V."/>
            <person name="Ament-Velasquez S.L."/>
            <person name="Kruys A."/>
            <person name="Hutchinson M.I."/>
            <person name="Powell A.J."/>
            <person name="Barry K."/>
            <person name="Miller A.N."/>
            <person name="Grigoriev I.V."/>
            <person name="Debuchy R."/>
            <person name="Gladieux P."/>
            <person name="Hiltunen Thoren M."/>
            <person name="Johannesson H."/>
        </authorList>
    </citation>
    <scope>NUCLEOTIDE SEQUENCE</scope>
    <source>
        <strain evidence="3">CBS 232.78</strain>
    </source>
</reference>
<protein>
    <recommendedName>
        <fullName evidence="2">RRM domain-containing protein</fullName>
    </recommendedName>
</protein>
<gene>
    <name evidence="3" type="ORF">B0H63DRAFT_529866</name>
</gene>
<comment type="caution">
    <text evidence="3">The sequence shown here is derived from an EMBL/GenBank/DDBJ whole genome shotgun (WGS) entry which is preliminary data.</text>
</comment>
<name>A0AAE0JY50_9PEZI</name>
<evidence type="ECO:0000313" key="3">
    <source>
        <dbReference type="EMBL" id="KAK3366483.1"/>
    </source>
</evidence>
<feature type="domain" description="RRM" evidence="2">
    <location>
        <begin position="60"/>
        <end position="118"/>
    </location>
</feature>
<dbReference type="InterPro" id="IPR035979">
    <property type="entry name" value="RBD_domain_sf"/>
</dbReference>
<dbReference type="GO" id="GO:0003723">
    <property type="term" value="F:RNA binding"/>
    <property type="evidence" value="ECO:0007669"/>
    <property type="project" value="UniProtKB-UniRule"/>
</dbReference>
<evidence type="ECO:0000256" key="1">
    <source>
        <dbReference type="PROSITE-ProRule" id="PRU00176"/>
    </source>
</evidence>
<dbReference type="Proteomes" id="UP001285441">
    <property type="component" value="Unassembled WGS sequence"/>
</dbReference>
<evidence type="ECO:0000313" key="4">
    <source>
        <dbReference type="Proteomes" id="UP001285441"/>
    </source>
</evidence>
<keyword evidence="4" id="KW-1185">Reference proteome</keyword>
<dbReference type="EMBL" id="JAULSW010000012">
    <property type="protein sequence ID" value="KAK3366483.1"/>
    <property type="molecule type" value="Genomic_DNA"/>
</dbReference>
<dbReference type="InterPro" id="IPR000504">
    <property type="entry name" value="RRM_dom"/>
</dbReference>
<organism evidence="3 4">
    <name type="scientific">Podospora didyma</name>
    <dbReference type="NCBI Taxonomy" id="330526"/>
    <lineage>
        <taxon>Eukaryota</taxon>
        <taxon>Fungi</taxon>
        <taxon>Dikarya</taxon>
        <taxon>Ascomycota</taxon>
        <taxon>Pezizomycotina</taxon>
        <taxon>Sordariomycetes</taxon>
        <taxon>Sordariomycetidae</taxon>
        <taxon>Sordariales</taxon>
        <taxon>Podosporaceae</taxon>
        <taxon>Podospora</taxon>
    </lineage>
</organism>
<dbReference type="SUPFAM" id="SSF54928">
    <property type="entry name" value="RNA-binding domain, RBD"/>
    <property type="match status" value="1"/>
</dbReference>